<feature type="domain" description="F-box" evidence="6">
    <location>
        <begin position="231"/>
        <end position="277"/>
    </location>
</feature>
<dbReference type="Pfam" id="PF00400">
    <property type="entry name" value="WD40"/>
    <property type="match status" value="7"/>
</dbReference>
<dbReference type="SUPFAM" id="SSF50978">
    <property type="entry name" value="WD40 repeat-like"/>
    <property type="match status" value="1"/>
</dbReference>
<feature type="repeat" description="WD" evidence="4">
    <location>
        <begin position="461"/>
        <end position="500"/>
    </location>
</feature>
<dbReference type="FunCoup" id="A0A6P8J3C7">
    <property type="interactions" value="1398"/>
</dbReference>
<name>A0A6P8J3C7_ACTTE</name>
<dbReference type="PANTHER" id="PTHR19849">
    <property type="entry name" value="PHOSPHOLIPASE A-2-ACTIVATING PROTEIN"/>
    <property type="match status" value="1"/>
</dbReference>
<dbReference type="InterPro" id="IPR036322">
    <property type="entry name" value="WD40_repeat_dom_sf"/>
</dbReference>
<evidence type="ECO:0000256" key="3">
    <source>
        <dbReference type="ARBA" id="ARBA00022786"/>
    </source>
</evidence>
<dbReference type="Gene3D" id="1.20.1280.50">
    <property type="match status" value="1"/>
</dbReference>
<dbReference type="PROSITE" id="PS00678">
    <property type="entry name" value="WD_REPEATS_1"/>
    <property type="match status" value="4"/>
</dbReference>
<dbReference type="InterPro" id="IPR004509">
    <property type="entry name" value="Competence_ComEA_HhH"/>
</dbReference>
<dbReference type="InterPro" id="IPR020472">
    <property type="entry name" value="WD40_PAC1"/>
</dbReference>
<dbReference type="Gene3D" id="1.10.150.280">
    <property type="entry name" value="AF1531-like domain"/>
    <property type="match status" value="1"/>
</dbReference>
<dbReference type="SUPFAM" id="SSF47781">
    <property type="entry name" value="RuvA domain 2-like"/>
    <property type="match status" value="1"/>
</dbReference>
<feature type="repeat" description="WD" evidence="4">
    <location>
        <begin position="541"/>
        <end position="580"/>
    </location>
</feature>
<dbReference type="SMART" id="SM00320">
    <property type="entry name" value="WD40"/>
    <property type="match status" value="7"/>
</dbReference>
<dbReference type="KEGG" id="aten:116308261"/>
<feature type="repeat" description="WD" evidence="4">
    <location>
        <begin position="501"/>
        <end position="540"/>
    </location>
</feature>
<evidence type="ECO:0000259" key="6">
    <source>
        <dbReference type="PROSITE" id="PS50181"/>
    </source>
</evidence>
<evidence type="ECO:0000256" key="2">
    <source>
        <dbReference type="ARBA" id="ARBA00022737"/>
    </source>
</evidence>
<keyword evidence="3" id="KW-0833">Ubl conjugation pathway</keyword>
<dbReference type="InterPro" id="IPR010994">
    <property type="entry name" value="RuvA_2-like"/>
</dbReference>
<dbReference type="Gene3D" id="2.130.10.10">
    <property type="entry name" value="YVTN repeat-like/Quinoprotein amine dehydrogenase"/>
    <property type="match status" value="1"/>
</dbReference>
<dbReference type="InParanoid" id="A0A6P8J3C7"/>
<dbReference type="FunFam" id="1.20.1280.50:FF:000133">
    <property type="entry name" value="F-box and WD repeat domain-containing 7"/>
    <property type="match status" value="1"/>
</dbReference>
<gene>
    <name evidence="8" type="primary">LOC116308261</name>
</gene>
<dbReference type="GeneID" id="116308261"/>
<organism evidence="7 8">
    <name type="scientific">Actinia tenebrosa</name>
    <name type="common">Australian red waratah sea anemone</name>
    <dbReference type="NCBI Taxonomy" id="6105"/>
    <lineage>
        <taxon>Eukaryota</taxon>
        <taxon>Metazoa</taxon>
        <taxon>Cnidaria</taxon>
        <taxon>Anthozoa</taxon>
        <taxon>Hexacorallia</taxon>
        <taxon>Actiniaria</taxon>
        <taxon>Actiniidae</taxon>
        <taxon>Actinia</taxon>
    </lineage>
</organism>
<dbReference type="Proteomes" id="UP000515163">
    <property type="component" value="Unplaced"/>
</dbReference>
<dbReference type="InterPro" id="IPR001810">
    <property type="entry name" value="F-box_dom"/>
</dbReference>
<dbReference type="PROSITE" id="PS50082">
    <property type="entry name" value="WD_REPEATS_2"/>
    <property type="match status" value="7"/>
</dbReference>
<dbReference type="Pfam" id="PF12937">
    <property type="entry name" value="F-box-like"/>
    <property type="match status" value="1"/>
</dbReference>
<dbReference type="GO" id="GO:0043130">
    <property type="term" value="F:ubiquitin binding"/>
    <property type="evidence" value="ECO:0007669"/>
    <property type="project" value="TreeGrafter"/>
</dbReference>
<dbReference type="PANTHER" id="PTHR19849:SF1">
    <property type="entry name" value="F-BOX_WD REPEAT-CONTAINING PROTEIN 7"/>
    <property type="match status" value="1"/>
</dbReference>
<evidence type="ECO:0000256" key="1">
    <source>
        <dbReference type="ARBA" id="ARBA00022574"/>
    </source>
</evidence>
<dbReference type="AlphaFoldDB" id="A0A6P8J3C7"/>
<dbReference type="InterPro" id="IPR036047">
    <property type="entry name" value="F-box-like_dom_sf"/>
</dbReference>
<dbReference type="NCBIfam" id="TIGR00426">
    <property type="entry name" value="competence protein ComEA helix-hairpin-helix repeat region"/>
    <property type="match status" value="1"/>
</dbReference>
<dbReference type="FunFam" id="2.130.10.10:FF:000032">
    <property type="entry name" value="F-box/WD repeat-containing protein 7 isoform X1"/>
    <property type="match status" value="1"/>
</dbReference>
<reference evidence="8" key="1">
    <citation type="submission" date="2025-08" db="UniProtKB">
        <authorList>
            <consortium name="RefSeq"/>
        </authorList>
    </citation>
    <scope>IDENTIFICATION</scope>
    <source>
        <tissue evidence="8">Tentacle</tissue>
    </source>
</reference>
<proteinExistence type="predicted"/>
<keyword evidence="7" id="KW-1185">Reference proteome</keyword>
<dbReference type="CDD" id="cd22133">
    <property type="entry name" value="F-box_FBXW7"/>
    <property type="match status" value="1"/>
</dbReference>
<dbReference type="GO" id="GO:0043161">
    <property type="term" value="P:proteasome-mediated ubiquitin-dependent protein catabolic process"/>
    <property type="evidence" value="ECO:0007669"/>
    <property type="project" value="TreeGrafter"/>
</dbReference>
<dbReference type="InterPro" id="IPR001680">
    <property type="entry name" value="WD40_rpt"/>
</dbReference>
<feature type="repeat" description="WD" evidence="4">
    <location>
        <begin position="354"/>
        <end position="380"/>
    </location>
</feature>
<feature type="repeat" description="WD" evidence="4">
    <location>
        <begin position="584"/>
        <end position="623"/>
    </location>
</feature>
<dbReference type="SUPFAM" id="SSF81383">
    <property type="entry name" value="F-box domain"/>
    <property type="match status" value="1"/>
</dbReference>
<protein>
    <submittedName>
        <fullName evidence="8">F-box/WD repeat-containing protein 7-like</fullName>
    </submittedName>
</protein>
<dbReference type="Pfam" id="PF12836">
    <property type="entry name" value="HHH_3"/>
    <property type="match status" value="1"/>
</dbReference>
<dbReference type="InterPro" id="IPR019775">
    <property type="entry name" value="WD40_repeat_CS"/>
</dbReference>
<keyword evidence="1 4" id="KW-0853">WD repeat</keyword>
<feature type="region of interest" description="Disordered" evidence="5">
    <location>
        <begin position="119"/>
        <end position="140"/>
    </location>
</feature>
<dbReference type="GO" id="GO:0005737">
    <property type="term" value="C:cytoplasm"/>
    <property type="evidence" value="ECO:0007669"/>
    <property type="project" value="TreeGrafter"/>
</dbReference>
<dbReference type="GO" id="GO:0050793">
    <property type="term" value="P:regulation of developmental process"/>
    <property type="evidence" value="ECO:0007669"/>
    <property type="project" value="UniProtKB-ARBA"/>
</dbReference>
<feature type="repeat" description="WD" evidence="4">
    <location>
        <begin position="381"/>
        <end position="420"/>
    </location>
</feature>
<dbReference type="RefSeq" id="XP_031574506.1">
    <property type="nucleotide sequence ID" value="XM_031718646.1"/>
</dbReference>
<accession>A0A6P8J3C7</accession>
<dbReference type="GO" id="GO:0010992">
    <property type="term" value="P:ubiquitin recycling"/>
    <property type="evidence" value="ECO:0007669"/>
    <property type="project" value="TreeGrafter"/>
</dbReference>
<dbReference type="CDD" id="cd00200">
    <property type="entry name" value="WD40"/>
    <property type="match status" value="1"/>
</dbReference>
<dbReference type="PROSITE" id="PS50294">
    <property type="entry name" value="WD_REPEATS_REGION"/>
    <property type="match status" value="6"/>
</dbReference>
<evidence type="ECO:0000256" key="5">
    <source>
        <dbReference type="SAM" id="MobiDB-lite"/>
    </source>
</evidence>
<dbReference type="PROSITE" id="PS50181">
    <property type="entry name" value="FBOX"/>
    <property type="match status" value="1"/>
</dbReference>
<dbReference type="GO" id="GO:0005634">
    <property type="term" value="C:nucleus"/>
    <property type="evidence" value="ECO:0007669"/>
    <property type="project" value="TreeGrafter"/>
</dbReference>
<dbReference type="OrthoDB" id="190105at2759"/>
<evidence type="ECO:0000313" key="7">
    <source>
        <dbReference type="Proteomes" id="UP000515163"/>
    </source>
</evidence>
<keyword evidence="2" id="KW-0677">Repeat</keyword>
<evidence type="ECO:0000313" key="8">
    <source>
        <dbReference type="RefSeq" id="XP_031574506.1"/>
    </source>
</evidence>
<dbReference type="InterPro" id="IPR015943">
    <property type="entry name" value="WD40/YVTN_repeat-like_dom_sf"/>
</dbReference>
<evidence type="ECO:0000256" key="4">
    <source>
        <dbReference type="PROSITE-ProRule" id="PRU00221"/>
    </source>
</evidence>
<feature type="repeat" description="WD" evidence="4">
    <location>
        <begin position="421"/>
        <end position="460"/>
    </location>
</feature>
<sequence length="670" mass="74719">MAGRGRCIDINKATPQELEHLNGVGRTKAESICEYRDALGGFSDIFDLQQVPGIGPCVVESNKNELLCSAARRNLTTRETRSSSCSSKKRGRADFKPRRELFRKMIKVPFKANTKLSRKHKLAGKLEPTEGTPSPPKKLCTANQLSRTVRVLPLRNYGRIKTDLNVGQSGEGRCRRTSLCSQPPAGLKDWLHVFQQWGTEEKRYALEEIIDTCEPTLVRHMMGTIEPRFQRDFISLLPRELALYVLSFLGPKDLLQATQTCKCWQILCDDNLLWKQKCKEARIDDEPACVIKSPRKRTNNKELSPQTSKHVPSPFKKLFMIKQKIYWNWRCGEIRPSKILKGHDDHVITCLQFSGSRVVSGSDDGTLKVWSATTGKCLRTLVGHTGGVWSSQLSGNIIVSGSTDRTLKVWNADTGYCIHTLYGHTSTVRCMDMSGSVVVSGSRDGTLRVWDTESGNCLHVLVGHLAAVRCVKYNGRRVVSGAYDFLVKVWDPETEQCIHTLQGHTNRVYSLQFDGVYIVSGSLDTSIRVWHSETGQCLHTLVGHQSLTSGMELRNNTLVSGNADSTVKIWDITTGQCLQTLAGSNKHQSAVTCLQFSSKFVITSSDDGTVKIWDLHTGEFIRDLVKLESGGSGGVVWRVKCDEKKLVCAVGSRNGTEETKLLVLDFDVHD</sequence>
<dbReference type="SMART" id="SM00256">
    <property type="entry name" value="FBOX"/>
    <property type="match status" value="1"/>
</dbReference>
<dbReference type="PRINTS" id="PR00320">
    <property type="entry name" value="GPROTEINBRPT"/>
</dbReference>